<evidence type="ECO:0000256" key="1">
    <source>
        <dbReference type="SAM" id="SignalP"/>
    </source>
</evidence>
<evidence type="ECO:0000313" key="2">
    <source>
        <dbReference type="EMBL" id="AWB66403.1"/>
    </source>
</evidence>
<keyword evidence="1" id="KW-0732">Signal</keyword>
<accession>A0A2S0VQA7</accession>
<evidence type="ECO:0008006" key="4">
    <source>
        <dbReference type="Google" id="ProtNLM"/>
    </source>
</evidence>
<dbReference type="AlphaFoldDB" id="A0A2S0VQA7"/>
<keyword evidence="3" id="KW-1185">Reference proteome</keyword>
<dbReference type="KEGG" id="cate:C2869_08160"/>
<organism evidence="2 3">
    <name type="scientific">Saccharobesus litoralis</name>
    <dbReference type="NCBI Taxonomy" id="2172099"/>
    <lineage>
        <taxon>Bacteria</taxon>
        <taxon>Pseudomonadati</taxon>
        <taxon>Pseudomonadota</taxon>
        <taxon>Gammaproteobacteria</taxon>
        <taxon>Alteromonadales</taxon>
        <taxon>Alteromonadaceae</taxon>
        <taxon>Saccharobesus</taxon>
    </lineage>
</organism>
<reference evidence="2 3" key="1">
    <citation type="submission" date="2018-01" db="EMBL/GenBank/DDBJ databases">
        <title>Genome sequence of a Cantenovulum-like bacteria.</title>
        <authorList>
            <person name="Tan W.R."/>
            <person name="Lau N.-S."/>
            <person name="Go F."/>
            <person name="Amirul A.-A.A."/>
        </authorList>
    </citation>
    <scope>NUCLEOTIDE SEQUENCE [LARGE SCALE GENOMIC DNA]</scope>
    <source>
        <strain evidence="2 3">CCB-QB4</strain>
    </source>
</reference>
<dbReference type="EMBL" id="CP026604">
    <property type="protein sequence ID" value="AWB66403.1"/>
    <property type="molecule type" value="Genomic_DNA"/>
</dbReference>
<protein>
    <recommendedName>
        <fullName evidence="4">Porin</fullName>
    </recommendedName>
</protein>
<evidence type="ECO:0000313" key="3">
    <source>
        <dbReference type="Proteomes" id="UP000244441"/>
    </source>
</evidence>
<sequence length="409" mass="45930">MRLLIGLICLTCLPVLAEDLRVSGFGTLGFTVHDSEHYGLRNDISAADGSFKDEVDFASNSILGLQLDYDFNANLSAVSQFTYHNQNSFSLDNYISQAYLRYKPTANWTIRVGRTPLDLFLLTEYRDIGFAYPWAHVPSEVYGILPFRYVDGADVSYTIPVGQLNFTAKIFTGSSESEFSNYQFPERVKTTSLSGLSLELNDYDWLITIKHSQGKFDDNIASVDELIAGFDFIPISLWPNKQDFIPQLNLVDSKSSYTSIGGRYDATPITLMAEFAKVNGDRIMVRDLLNGYLSLAYEWSQHLVFSYFAFTNADRYDIANSGLQTALLPAELSPLASALDAAINYFASNQDTTAIGWRYHLNERTALKIQWDHTKIDENGATLWINKTRFSSVPADTINTLSANLSFTF</sequence>
<dbReference type="SUPFAM" id="SSF56935">
    <property type="entry name" value="Porins"/>
    <property type="match status" value="1"/>
</dbReference>
<name>A0A2S0VQA7_9ALTE</name>
<dbReference type="Proteomes" id="UP000244441">
    <property type="component" value="Chromosome"/>
</dbReference>
<gene>
    <name evidence="2" type="ORF">C2869_08160</name>
</gene>
<feature type="chain" id="PRO_5015707838" description="Porin" evidence="1">
    <location>
        <begin position="18"/>
        <end position="409"/>
    </location>
</feature>
<dbReference type="RefSeq" id="WP_108602466.1">
    <property type="nucleotide sequence ID" value="NZ_CP026604.1"/>
</dbReference>
<dbReference type="Gene3D" id="2.40.160.10">
    <property type="entry name" value="Porin"/>
    <property type="match status" value="1"/>
</dbReference>
<dbReference type="OrthoDB" id="197869at2"/>
<proteinExistence type="predicted"/>
<feature type="signal peptide" evidence="1">
    <location>
        <begin position="1"/>
        <end position="17"/>
    </location>
</feature>
<dbReference type="InterPro" id="IPR023614">
    <property type="entry name" value="Porin_dom_sf"/>
</dbReference>